<evidence type="ECO:0000256" key="2">
    <source>
        <dbReference type="ARBA" id="ARBA00022801"/>
    </source>
</evidence>
<organism evidence="8 9">
    <name type="scientific">Cyclospora cayetanensis</name>
    <dbReference type="NCBI Taxonomy" id="88456"/>
    <lineage>
        <taxon>Eukaryota</taxon>
        <taxon>Sar</taxon>
        <taxon>Alveolata</taxon>
        <taxon>Apicomplexa</taxon>
        <taxon>Conoidasida</taxon>
        <taxon>Coccidia</taxon>
        <taxon>Eucoccidiorida</taxon>
        <taxon>Eimeriorina</taxon>
        <taxon>Eimeriidae</taxon>
        <taxon>Cyclospora</taxon>
    </lineage>
</organism>
<feature type="region of interest" description="Disordered" evidence="5">
    <location>
        <begin position="660"/>
        <end position="679"/>
    </location>
</feature>
<dbReference type="SUPFAM" id="SSF52540">
    <property type="entry name" value="P-loop containing nucleoside triphosphate hydrolases"/>
    <property type="match status" value="1"/>
</dbReference>
<dbReference type="GO" id="GO:0000462">
    <property type="term" value="P:maturation of SSU-rRNA from tricistronic rRNA transcript (SSU-rRNA, 5.8S rRNA, LSU-rRNA)"/>
    <property type="evidence" value="ECO:0007669"/>
    <property type="project" value="TreeGrafter"/>
</dbReference>
<evidence type="ECO:0000256" key="4">
    <source>
        <dbReference type="ARBA" id="ARBA00022840"/>
    </source>
</evidence>
<dbReference type="Proteomes" id="UP000095192">
    <property type="component" value="Unassembled WGS sequence"/>
</dbReference>
<comment type="caution">
    <text evidence="8">The sequence shown here is derived from an EMBL/GenBank/DDBJ whole genome shotgun (WGS) entry which is preliminary data.</text>
</comment>
<proteinExistence type="predicted"/>
<dbReference type="PROSITE" id="PS51192">
    <property type="entry name" value="HELICASE_ATP_BIND_1"/>
    <property type="match status" value="1"/>
</dbReference>
<feature type="compositionally biased region" description="Low complexity" evidence="5">
    <location>
        <begin position="108"/>
        <end position="118"/>
    </location>
</feature>
<dbReference type="GO" id="GO:0005730">
    <property type="term" value="C:nucleolus"/>
    <property type="evidence" value="ECO:0007669"/>
    <property type="project" value="TreeGrafter"/>
</dbReference>
<feature type="region of interest" description="Disordered" evidence="5">
    <location>
        <begin position="748"/>
        <end position="802"/>
    </location>
</feature>
<gene>
    <name evidence="8" type="ORF">cyc_07191</name>
</gene>
<feature type="compositionally biased region" description="Low complexity" evidence="5">
    <location>
        <begin position="193"/>
        <end position="212"/>
    </location>
</feature>
<feature type="compositionally biased region" description="Basic and acidic residues" evidence="5">
    <location>
        <begin position="182"/>
        <end position="192"/>
    </location>
</feature>
<dbReference type="Pfam" id="PF00271">
    <property type="entry name" value="Helicase_C"/>
    <property type="match status" value="1"/>
</dbReference>
<feature type="region of interest" description="Disordered" evidence="5">
    <location>
        <begin position="108"/>
        <end position="243"/>
    </location>
</feature>
<dbReference type="FunCoup" id="A0A1D3CQW4">
    <property type="interactions" value="12"/>
</dbReference>
<accession>A0A1D3CQW4</accession>
<feature type="compositionally biased region" description="Basic and acidic residues" evidence="5">
    <location>
        <begin position="378"/>
        <end position="387"/>
    </location>
</feature>
<keyword evidence="3 8" id="KW-0347">Helicase</keyword>
<feature type="region of interest" description="Disordered" evidence="5">
    <location>
        <begin position="839"/>
        <end position="862"/>
    </location>
</feature>
<evidence type="ECO:0000313" key="9">
    <source>
        <dbReference type="Proteomes" id="UP000095192"/>
    </source>
</evidence>
<dbReference type="CDD" id="cd18791">
    <property type="entry name" value="SF2_C_RHA"/>
    <property type="match status" value="1"/>
</dbReference>
<dbReference type="InterPro" id="IPR027417">
    <property type="entry name" value="P-loop_NTPase"/>
</dbReference>
<dbReference type="PROSITE" id="PS51194">
    <property type="entry name" value="HELICASE_CTER"/>
    <property type="match status" value="1"/>
</dbReference>
<evidence type="ECO:0000313" key="8">
    <source>
        <dbReference type="EMBL" id="OEH73591.1"/>
    </source>
</evidence>
<keyword evidence="1" id="KW-0547">Nucleotide-binding</keyword>
<dbReference type="GO" id="GO:0016787">
    <property type="term" value="F:hydrolase activity"/>
    <property type="evidence" value="ECO:0007669"/>
    <property type="project" value="UniProtKB-KW"/>
</dbReference>
<evidence type="ECO:0000256" key="1">
    <source>
        <dbReference type="ARBA" id="ARBA00022741"/>
    </source>
</evidence>
<reference evidence="8 9" key="1">
    <citation type="journal article" date="2016" name="BMC Genomics">
        <title>Comparative genomics reveals Cyclospora cayetanensis possesses coccidia-like metabolism and invasion components but unique surface antigens.</title>
        <authorList>
            <person name="Liu S."/>
            <person name="Wang L."/>
            <person name="Zheng H."/>
            <person name="Xu Z."/>
            <person name="Roellig D.M."/>
            <person name="Li N."/>
            <person name="Frace M.A."/>
            <person name="Tang K."/>
            <person name="Arrowood M.J."/>
            <person name="Moss D.M."/>
            <person name="Zhang L."/>
            <person name="Feng Y."/>
            <person name="Xiao L."/>
        </authorList>
    </citation>
    <scope>NUCLEOTIDE SEQUENCE [LARGE SCALE GENOMIC DNA]</scope>
    <source>
        <strain evidence="8 9">CHN_HEN01</strain>
    </source>
</reference>
<dbReference type="InParanoid" id="A0A1D3CQW4"/>
<dbReference type="PANTHER" id="PTHR18934">
    <property type="entry name" value="ATP-DEPENDENT RNA HELICASE"/>
    <property type="match status" value="1"/>
</dbReference>
<evidence type="ECO:0000259" key="7">
    <source>
        <dbReference type="PROSITE" id="PS51194"/>
    </source>
</evidence>
<feature type="region of interest" description="Disordered" evidence="5">
    <location>
        <begin position="288"/>
        <end position="313"/>
    </location>
</feature>
<evidence type="ECO:0000259" key="6">
    <source>
        <dbReference type="PROSITE" id="PS51192"/>
    </source>
</evidence>
<dbReference type="EMBL" id="JROU02002281">
    <property type="protein sequence ID" value="OEH73591.1"/>
    <property type="molecule type" value="Genomic_DNA"/>
</dbReference>
<feature type="domain" description="Helicase ATP-binding" evidence="6">
    <location>
        <begin position="323"/>
        <end position="563"/>
    </location>
</feature>
<feature type="compositionally biased region" description="Acidic residues" evidence="5">
    <location>
        <begin position="292"/>
        <end position="304"/>
    </location>
</feature>
<dbReference type="VEuPathDB" id="ToxoDB:LOC34623206"/>
<dbReference type="GO" id="GO:0005524">
    <property type="term" value="F:ATP binding"/>
    <property type="evidence" value="ECO:0007669"/>
    <property type="project" value="UniProtKB-KW"/>
</dbReference>
<feature type="compositionally biased region" description="Low complexity" evidence="5">
    <location>
        <begin position="136"/>
        <end position="146"/>
    </location>
</feature>
<keyword evidence="9" id="KW-1185">Reference proteome</keyword>
<feature type="domain" description="Helicase C-terminal" evidence="7">
    <location>
        <begin position="830"/>
        <end position="1000"/>
    </location>
</feature>
<dbReference type="VEuPathDB" id="ToxoDB:cyc_07191"/>
<feature type="region of interest" description="Disordered" evidence="5">
    <location>
        <begin position="378"/>
        <end position="405"/>
    </location>
</feature>
<dbReference type="PANTHER" id="PTHR18934:SF99">
    <property type="entry name" value="ATP-DEPENDENT RNA HELICASE DHX37-RELATED"/>
    <property type="match status" value="1"/>
</dbReference>
<dbReference type="InterPro" id="IPR001650">
    <property type="entry name" value="Helicase_C-like"/>
</dbReference>
<keyword evidence="4" id="KW-0067">ATP-binding</keyword>
<dbReference type="GO" id="GO:0003723">
    <property type="term" value="F:RNA binding"/>
    <property type="evidence" value="ECO:0007669"/>
    <property type="project" value="TreeGrafter"/>
</dbReference>
<dbReference type="SMART" id="SM00487">
    <property type="entry name" value="DEXDc"/>
    <property type="match status" value="1"/>
</dbReference>
<evidence type="ECO:0000256" key="3">
    <source>
        <dbReference type="ARBA" id="ARBA00022806"/>
    </source>
</evidence>
<evidence type="ECO:0000256" key="5">
    <source>
        <dbReference type="SAM" id="MobiDB-lite"/>
    </source>
</evidence>
<name>A0A1D3CQW4_9EIME</name>
<dbReference type="Gene3D" id="3.40.50.300">
    <property type="entry name" value="P-loop containing nucleotide triphosphate hydrolases"/>
    <property type="match status" value="3"/>
</dbReference>
<feature type="compositionally biased region" description="Polar residues" evidence="5">
    <location>
        <begin position="784"/>
        <end position="797"/>
    </location>
</feature>
<protein>
    <submittedName>
        <fullName evidence="8">ATP-dependent helicase</fullName>
    </submittedName>
</protein>
<sequence length="1339" mass="145442">MMATADAASLLDEAVFGDVSEKKHREKGLKAELSEELQKHKLPSIAETGADGKGVAAAGEATLQAAVASEEVQLAKAKLALGGGLLPVLTGVKGRRLLKKAHKAMQRQQEMMRTQQQRQQRKIERQKENGQPSASQNQQQQKQQTQLVDHMTSTESKDKDEQNDVPLPAEQERADAPMSSKQDAKKSSDHHVAPPAAGKGSSSSGAPVSHGPIKSGAATARHVGSGAAMAARPDRRPHRGALPGIRYSAEIARSLLRRPPELEATRSALPAAEAEGRVLSFLLQQQHPSVNDADEVPSSSEEEANTAGERACKKRKAKKMQDLSGCRHADVMCVSGATGSGKSTQIPQFVFESGICYPSMLFPKNCEAARQALAEEGKVPRGAKEEETTTTAFTDSPEGEATDMQTLPGDVTAEETKEGILVKRQMCVCITQPRRVAATALAHRVAEEMGAPELVGYQVRYEKHNVGPQCRLKFATDGVLLRELQHDFLASKYCCIIVDEAHERSVNVDLILGLLSRIVVLRRERYRKGVDVLPPLKVLVMSATLNAADFTENAHLFYPSPALLSLDSRTFDVRIHFSKKTATQYVDAAIKKVLQIHTRLPPGSVLVFLTGRAEVLAAVRQLQEWQRRRDRTSNFGRACTESVAAAPPEDVGISCEEDFELSDHSDTEVPSLEGTPDIDVDHVHSVSYGSRDISSYPASHKTKMKPILHQQLQLALESDAEEDEKPLDDIKEAEADVLKAVLAGQCSSVPSTVKNDGPMRAPEGSAPVSPVASQEAVSAHTKPGVTSSSPKQATSPGNYKADNAVQAFECPDTIKRRVRNTVSPGGWLGAGARLLERPAEGDGMTKEARTGGDRNETTERHEQVHLVPRLTVLPLYASLPGELQRLAFEPPAPDERRVIVATNVAETSITLPNVRYVVDSGREKRRVFSSGSDCFSYFTVTLTSQAAAQQRAGRAGRVGAGVCYRLYSSVVYQHEMEAHAPPQIHSVPLDHLLLFMAALGIPRPSAFPFPSPPPSTALAVARNRLIALGALELIPPISLVRCDQISPGPKGTEPKYNLFKEHGGQFVALACYVVAALTVGELLPSRRRDGFFEESAFGKTSEGDMATPKVQRPWEEYDSDIDAYIWLCGAYSHSRHPTSFCRTYCLDSARMAEVGALAAQLAQLVRSLLQRSRQSHQGLGAGTLEKEVDDLLVLKPPLRLDLPDVQSRRCLHQCVVQGLIDHVAVWQDPPRLPADATAAERESARGGYRCGELKGQLALIHPSSNVLHVTPRPKLLVYNQLIHEGRAVLHVCTPLDGAELSGIDTPMIQHTFLQTPAPAYARHSVPLCDSDRLPKAVSA</sequence>
<dbReference type="InterPro" id="IPR014001">
    <property type="entry name" value="Helicase_ATP-bd"/>
</dbReference>
<dbReference type="GO" id="GO:0004386">
    <property type="term" value="F:helicase activity"/>
    <property type="evidence" value="ECO:0007669"/>
    <property type="project" value="UniProtKB-KW"/>
</dbReference>
<keyword evidence="2" id="KW-0378">Hydrolase</keyword>
<dbReference type="SMART" id="SM00490">
    <property type="entry name" value="HELICc"/>
    <property type="match status" value="1"/>
</dbReference>